<protein>
    <recommendedName>
        <fullName evidence="6">Peptidyl-prolyl cis-trans isomerase</fullName>
        <ecNumber evidence="6">5.2.1.8</ecNumber>
    </recommendedName>
</protein>
<dbReference type="InterPro" id="IPR046357">
    <property type="entry name" value="PPIase_dom_sf"/>
</dbReference>
<evidence type="ECO:0000256" key="6">
    <source>
        <dbReference type="RuleBase" id="RU003915"/>
    </source>
</evidence>
<evidence type="ECO:0000259" key="7">
    <source>
        <dbReference type="PROSITE" id="PS50059"/>
    </source>
</evidence>
<proteinExistence type="inferred from homology"/>
<dbReference type="Gene3D" id="3.10.50.40">
    <property type="match status" value="1"/>
</dbReference>
<dbReference type="AlphaFoldDB" id="A0A8J6P5P5"/>
<dbReference type="InterPro" id="IPR001179">
    <property type="entry name" value="PPIase_FKBP_dom"/>
</dbReference>
<reference evidence="8" key="1">
    <citation type="submission" date="2020-09" db="EMBL/GenBank/DDBJ databases">
        <title>Taishania pollutisoli gen. nov., sp. nov., Isolated from Tetrabromobisphenol A-Contaminated Soil.</title>
        <authorList>
            <person name="Chen Q."/>
        </authorList>
    </citation>
    <scope>NUCLEOTIDE SEQUENCE</scope>
    <source>
        <strain evidence="8">CZZ-1</strain>
    </source>
</reference>
<keyword evidence="3 5" id="KW-0697">Rotamase</keyword>
<evidence type="ECO:0000256" key="3">
    <source>
        <dbReference type="ARBA" id="ARBA00023110"/>
    </source>
</evidence>
<dbReference type="GO" id="GO:0003755">
    <property type="term" value="F:peptidyl-prolyl cis-trans isomerase activity"/>
    <property type="evidence" value="ECO:0007669"/>
    <property type="project" value="UniProtKB-UniRule"/>
</dbReference>
<name>A0A8J6P5P5_9FLAO</name>
<evidence type="ECO:0000313" key="8">
    <source>
        <dbReference type="EMBL" id="MBC9812349.1"/>
    </source>
</evidence>
<comment type="catalytic activity">
    <reaction evidence="1 5 6">
        <text>[protein]-peptidylproline (omega=180) = [protein]-peptidylproline (omega=0)</text>
        <dbReference type="Rhea" id="RHEA:16237"/>
        <dbReference type="Rhea" id="RHEA-COMP:10747"/>
        <dbReference type="Rhea" id="RHEA-COMP:10748"/>
        <dbReference type="ChEBI" id="CHEBI:83833"/>
        <dbReference type="ChEBI" id="CHEBI:83834"/>
        <dbReference type="EC" id="5.2.1.8"/>
    </reaction>
</comment>
<feature type="domain" description="PPIase FKBP-type" evidence="7">
    <location>
        <begin position="210"/>
        <end position="271"/>
    </location>
</feature>
<accession>A0A8J6P5P5</accession>
<dbReference type="InterPro" id="IPR036944">
    <property type="entry name" value="PPIase_FKBP_N_sf"/>
</dbReference>
<evidence type="ECO:0000256" key="2">
    <source>
        <dbReference type="ARBA" id="ARBA00006577"/>
    </source>
</evidence>
<evidence type="ECO:0000256" key="1">
    <source>
        <dbReference type="ARBA" id="ARBA00000971"/>
    </source>
</evidence>
<gene>
    <name evidence="8" type="ORF">H9Y05_07660</name>
</gene>
<dbReference type="PROSITE" id="PS51257">
    <property type="entry name" value="PROKAR_LIPOPROTEIN"/>
    <property type="match status" value="1"/>
</dbReference>
<organism evidence="8 9">
    <name type="scientific">Taishania pollutisoli</name>
    <dbReference type="NCBI Taxonomy" id="2766479"/>
    <lineage>
        <taxon>Bacteria</taxon>
        <taxon>Pseudomonadati</taxon>
        <taxon>Bacteroidota</taxon>
        <taxon>Flavobacteriia</taxon>
        <taxon>Flavobacteriales</taxon>
        <taxon>Crocinitomicaceae</taxon>
        <taxon>Taishania</taxon>
    </lineage>
</organism>
<dbReference type="Gene3D" id="1.10.287.460">
    <property type="entry name" value="Peptidyl-prolyl cis-trans isomerase, FKBP-type, N-terminal domain"/>
    <property type="match status" value="1"/>
</dbReference>
<comment type="similarity">
    <text evidence="2 6">Belongs to the FKBP-type PPIase family.</text>
</comment>
<dbReference type="GO" id="GO:0006457">
    <property type="term" value="P:protein folding"/>
    <property type="evidence" value="ECO:0007669"/>
    <property type="project" value="InterPro"/>
</dbReference>
<keyword evidence="9" id="KW-1185">Reference proteome</keyword>
<evidence type="ECO:0000256" key="5">
    <source>
        <dbReference type="PROSITE-ProRule" id="PRU00277"/>
    </source>
</evidence>
<dbReference type="RefSeq" id="WP_163489745.1">
    <property type="nucleotide sequence ID" value="NZ_JACVEL010000004.1"/>
</dbReference>
<evidence type="ECO:0000313" key="9">
    <source>
        <dbReference type="Proteomes" id="UP000652681"/>
    </source>
</evidence>
<comment type="caution">
    <text evidence="8">The sequence shown here is derived from an EMBL/GenBank/DDBJ whole genome shotgun (WGS) entry which is preliminary data.</text>
</comment>
<dbReference type="PROSITE" id="PS50059">
    <property type="entry name" value="FKBP_PPIASE"/>
    <property type="match status" value="1"/>
</dbReference>
<dbReference type="EC" id="5.2.1.8" evidence="6"/>
<dbReference type="PANTHER" id="PTHR43811">
    <property type="entry name" value="FKBP-TYPE PEPTIDYL-PROLYL CIS-TRANS ISOMERASE FKPA"/>
    <property type="match status" value="1"/>
</dbReference>
<keyword evidence="4 5" id="KW-0413">Isomerase</keyword>
<dbReference type="SUPFAM" id="SSF54534">
    <property type="entry name" value="FKBP-like"/>
    <property type="match status" value="1"/>
</dbReference>
<dbReference type="EMBL" id="JACVEL010000004">
    <property type="protein sequence ID" value="MBC9812349.1"/>
    <property type="molecule type" value="Genomic_DNA"/>
</dbReference>
<sequence>MKKGFMFVLPVALLLACSGEKQEEVVTFESEKQKLSYALGADFAAPIVNAGQEAAILDLGALAVGFEQSLNDKDYSSCQEVVVDAFGMNFMNPDSTKRVAGSECFGKMNGSRLYQMLKEVDQLQNFDMKYLAIGYRDALNQRDTILDKGERASLLTKFQTEVQTAQVKKMKELDKPFLDKAKTLANTRTIDGGIVIETIQEGKGGSPAVSDEVVAHYILTSTAGDTLETSFDRGQPLTIGLQSVIPGWTMAFPQLKKGGKYRLYIPSELAYQNGALCFYVELINYGPVGTTAKK</sequence>
<dbReference type="Pfam" id="PF00254">
    <property type="entry name" value="FKBP_C"/>
    <property type="match status" value="1"/>
</dbReference>
<dbReference type="Proteomes" id="UP000652681">
    <property type="component" value="Unassembled WGS sequence"/>
</dbReference>
<evidence type="ECO:0000256" key="4">
    <source>
        <dbReference type="ARBA" id="ARBA00023235"/>
    </source>
</evidence>
<dbReference type="PANTHER" id="PTHR43811:SF19">
    <property type="entry name" value="39 KDA FK506-BINDING NUCLEAR PROTEIN"/>
    <property type="match status" value="1"/>
</dbReference>